<name>A0A2R3QHA9_9BURK</name>
<dbReference type="OrthoDB" id="46712at2"/>
<keyword evidence="5" id="KW-1185">Reference proteome</keyword>
<sequence>MTAGAGIEALFTTALGLQPPWEVVQVQLETARRRIDFEVRCSAKRLACPHCGLAEQGIHDRLRRCWRHLDFFQYEAWLHADVPRVACWGCGKTAQAPVPWAREGSGFTALFEALALSLCAQMPVRQAAELLRCSDKQLWLRIEHYVGCARHGDDMSGVRRIGIDETSLRKGHNYITVVHDLEAKRLLFATEGRDHETVHAFVQDLQAHQGDPAKIEHVCQDMSGAYLKGVSQALPQAAISYDRFHVLALAGQAMDEVRTSEWRSHPKAVTEVFGDKDSETRKGLMWGMRKNPQGWTARQAAAMHWLQRSHLQSARAWRMKMSLREVYARAREHNDSGSAQLELRRWLSWARRSRLKPFVRLAKTITEHFDGVVRGMLDNRSNAYVEAMNGLLQQVKRAARGFRTAKNFIAIAHLRMGRLKDLPQSPFKMAEPGNDTGYRHV</sequence>
<dbReference type="EMBL" id="CP027667">
    <property type="protein sequence ID" value="AVO51087.1"/>
    <property type="molecule type" value="Genomic_DNA"/>
</dbReference>
<evidence type="ECO:0000313" key="4">
    <source>
        <dbReference type="EMBL" id="AVO51087.1"/>
    </source>
</evidence>
<dbReference type="NCBIfam" id="NF033550">
    <property type="entry name" value="transpos_ISL3"/>
    <property type="match status" value="1"/>
</dbReference>
<evidence type="ECO:0000313" key="5">
    <source>
        <dbReference type="Proteomes" id="UP000237925"/>
    </source>
</evidence>
<dbReference type="AlphaFoldDB" id="A0A2R3QHA9"/>
<dbReference type="Proteomes" id="UP000237925">
    <property type="component" value="Chromosome"/>
</dbReference>
<dbReference type="InterPro" id="IPR032877">
    <property type="entry name" value="Transposase_HTH"/>
</dbReference>
<organism evidence="4 5">
    <name type="scientific">Melaminivora suipulveris</name>
    <dbReference type="NCBI Taxonomy" id="2109913"/>
    <lineage>
        <taxon>Bacteria</taxon>
        <taxon>Pseudomonadati</taxon>
        <taxon>Pseudomonadota</taxon>
        <taxon>Betaproteobacteria</taxon>
        <taxon>Burkholderiales</taxon>
        <taxon>Comamonadaceae</taxon>
        <taxon>Melaminivora</taxon>
    </lineage>
</organism>
<dbReference type="InterPro" id="IPR047951">
    <property type="entry name" value="Transpos_ISL3"/>
</dbReference>
<dbReference type="InterPro" id="IPR002560">
    <property type="entry name" value="Transposase_DDE"/>
</dbReference>
<feature type="domain" description="Transposase IS204/IS1001/IS1096/IS1165 helix-turn-helix" evidence="2">
    <location>
        <begin position="97"/>
        <end position="146"/>
    </location>
</feature>
<gene>
    <name evidence="4" type="ORF">C6568_11255</name>
</gene>
<dbReference type="KEGG" id="mela:C6568_11255"/>
<feature type="domain" description="Transposase IS204/IS1001/IS1096/IS1165 DDE" evidence="1">
    <location>
        <begin position="161"/>
        <end position="411"/>
    </location>
</feature>
<reference evidence="4 5" key="1">
    <citation type="submission" date="2018-03" db="EMBL/GenBank/DDBJ databases">
        <title>Genome sequencing of Melaminivora sp.</title>
        <authorList>
            <person name="Kim S.-J."/>
            <person name="Heo J."/>
            <person name="Ahn J.-H."/>
            <person name="Kwon S.-W."/>
        </authorList>
    </citation>
    <scope>NUCLEOTIDE SEQUENCE [LARGE SCALE GENOMIC DNA]</scope>
    <source>
        <strain evidence="4 5">SC2-9</strain>
    </source>
</reference>
<dbReference type="RefSeq" id="WP_106685474.1">
    <property type="nucleotide sequence ID" value="NZ_CP027667.1"/>
</dbReference>
<evidence type="ECO:0000259" key="1">
    <source>
        <dbReference type="Pfam" id="PF01610"/>
    </source>
</evidence>
<dbReference type="PANTHER" id="PTHR33498:SF1">
    <property type="entry name" value="TRANSPOSASE FOR INSERTION SEQUENCE ELEMENT IS1557"/>
    <property type="match status" value="1"/>
</dbReference>
<dbReference type="PANTHER" id="PTHR33498">
    <property type="entry name" value="TRANSPOSASE FOR INSERTION SEQUENCE ELEMENT IS1557"/>
    <property type="match status" value="1"/>
</dbReference>
<dbReference type="Pfam" id="PF14690">
    <property type="entry name" value="Zn_ribbon_ISL3"/>
    <property type="match status" value="1"/>
</dbReference>
<evidence type="ECO:0000259" key="2">
    <source>
        <dbReference type="Pfam" id="PF13542"/>
    </source>
</evidence>
<evidence type="ECO:0000259" key="3">
    <source>
        <dbReference type="Pfam" id="PF14690"/>
    </source>
</evidence>
<dbReference type="InterPro" id="IPR029261">
    <property type="entry name" value="Transposase_Znf"/>
</dbReference>
<dbReference type="Pfam" id="PF13542">
    <property type="entry name" value="HTH_Tnp_ISL3"/>
    <property type="match status" value="1"/>
</dbReference>
<accession>A0A2R3QHA9</accession>
<dbReference type="Pfam" id="PF01610">
    <property type="entry name" value="DDE_Tnp_ISL3"/>
    <property type="match status" value="1"/>
</dbReference>
<proteinExistence type="predicted"/>
<protein>
    <submittedName>
        <fullName evidence="4">ISL3 family transposase</fullName>
    </submittedName>
</protein>
<feature type="domain" description="Transposase IS204/IS1001/IS1096/IS1165 zinc-finger" evidence="3">
    <location>
        <begin position="47"/>
        <end position="90"/>
    </location>
</feature>